<dbReference type="InterPro" id="IPR003533">
    <property type="entry name" value="Doublecortin_dom"/>
</dbReference>
<protein>
    <submittedName>
        <fullName evidence="3">Doublecortin domain-containing protein</fullName>
    </submittedName>
</protein>
<dbReference type="GO" id="GO:0005874">
    <property type="term" value="C:microtubule"/>
    <property type="evidence" value="ECO:0007669"/>
    <property type="project" value="TreeGrafter"/>
</dbReference>
<evidence type="ECO:0000259" key="2">
    <source>
        <dbReference type="PROSITE" id="PS50309"/>
    </source>
</evidence>
<feature type="compositionally biased region" description="Polar residues" evidence="1">
    <location>
        <begin position="276"/>
        <end position="287"/>
    </location>
</feature>
<feature type="region of interest" description="Disordered" evidence="1">
    <location>
        <begin position="374"/>
        <end position="397"/>
    </location>
</feature>
<dbReference type="InterPro" id="IPR036572">
    <property type="entry name" value="Doublecortin_dom_sf"/>
</dbReference>
<feature type="compositionally biased region" description="Basic and acidic residues" evidence="1">
    <location>
        <begin position="95"/>
        <end position="114"/>
    </location>
</feature>
<feature type="domain" description="Doublecortin" evidence="2">
    <location>
        <begin position="143"/>
        <end position="223"/>
    </location>
</feature>
<evidence type="ECO:0000313" key="3">
    <source>
        <dbReference type="EnsemblMetazoa" id="OVOC11142.1"/>
    </source>
</evidence>
<keyword evidence="4" id="KW-1185">Reference proteome</keyword>
<feature type="region of interest" description="Disordered" evidence="1">
    <location>
        <begin position="316"/>
        <end position="336"/>
    </location>
</feature>
<feature type="compositionally biased region" description="Polar residues" evidence="1">
    <location>
        <begin position="115"/>
        <end position="126"/>
    </location>
</feature>
<dbReference type="Pfam" id="PF03607">
    <property type="entry name" value="DCX"/>
    <property type="match status" value="1"/>
</dbReference>
<dbReference type="Gene3D" id="3.10.20.230">
    <property type="entry name" value="Doublecortin domain"/>
    <property type="match status" value="1"/>
</dbReference>
<evidence type="ECO:0000256" key="1">
    <source>
        <dbReference type="SAM" id="MobiDB-lite"/>
    </source>
</evidence>
<dbReference type="EMBL" id="CMVM020000346">
    <property type="status" value="NOT_ANNOTATED_CDS"/>
    <property type="molecule type" value="Genomic_DNA"/>
</dbReference>
<organism evidence="3 4">
    <name type="scientific">Onchocerca volvulus</name>
    <dbReference type="NCBI Taxonomy" id="6282"/>
    <lineage>
        <taxon>Eukaryota</taxon>
        <taxon>Metazoa</taxon>
        <taxon>Ecdysozoa</taxon>
        <taxon>Nematoda</taxon>
        <taxon>Chromadorea</taxon>
        <taxon>Rhabditida</taxon>
        <taxon>Spirurina</taxon>
        <taxon>Spiruromorpha</taxon>
        <taxon>Filarioidea</taxon>
        <taxon>Onchocercidae</taxon>
        <taxon>Onchocerca</taxon>
    </lineage>
</organism>
<feature type="compositionally biased region" description="Polar residues" evidence="1">
    <location>
        <begin position="11"/>
        <end position="67"/>
    </location>
</feature>
<name>A0A8R1TL17_ONCVO</name>
<feature type="region of interest" description="Disordered" evidence="1">
    <location>
        <begin position="1"/>
        <end position="126"/>
    </location>
</feature>
<dbReference type="PROSITE" id="PS50309">
    <property type="entry name" value="DC"/>
    <property type="match status" value="1"/>
</dbReference>
<reference evidence="3" key="2">
    <citation type="submission" date="2022-06" db="UniProtKB">
        <authorList>
            <consortium name="EnsemblMetazoa"/>
        </authorList>
    </citation>
    <scope>IDENTIFICATION</scope>
</reference>
<dbReference type="Proteomes" id="UP000024404">
    <property type="component" value="Unassembled WGS sequence"/>
</dbReference>
<dbReference type="AlphaFoldDB" id="A0A8R1TL17"/>
<feature type="compositionally biased region" description="Polar residues" evidence="1">
    <location>
        <begin position="316"/>
        <end position="334"/>
    </location>
</feature>
<dbReference type="SUPFAM" id="SSF89837">
    <property type="entry name" value="Doublecortin (DC)"/>
    <property type="match status" value="1"/>
</dbReference>
<evidence type="ECO:0000313" key="4">
    <source>
        <dbReference type="Proteomes" id="UP000024404"/>
    </source>
</evidence>
<dbReference type="PANTHER" id="PTHR23004:SF11">
    <property type="entry name" value="PROTEIN RPI-1"/>
    <property type="match status" value="1"/>
</dbReference>
<dbReference type="GO" id="GO:0005815">
    <property type="term" value="C:microtubule organizing center"/>
    <property type="evidence" value="ECO:0007669"/>
    <property type="project" value="TreeGrafter"/>
</dbReference>
<proteinExistence type="predicted"/>
<reference evidence="4" key="1">
    <citation type="submission" date="2013-10" db="EMBL/GenBank/DDBJ databases">
        <title>Genome sequencing of Onchocerca volvulus.</title>
        <authorList>
            <person name="Cotton J."/>
            <person name="Tsai J."/>
            <person name="Stanley E."/>
            <person name="Tracey A."/>
            <person name="Holroyd N."/>
            <person name="Lustigman S."/>
            <person name="Berriman M."/>
        </authorList>
    </citation>
    <scope>NUCLEOTIDE SEQUENCE</scope>
</reference>
<dbReference type="EnsemblMetazoa" id="OVOC11142.1">
    <property type="protein sequence ID" value="OVOC11142.1"/>
    <property type="gene ID" value="WBGene00247951"/>
</dbReference>
<dbReference type="SMART" id="SM00537">
    <property type="entry name" value="DCX"/>
    <property type="match status" value="1"/>
</dbReference>
<accession>A0A8R1TL17</accession>
<feature type="region of interest" description="Disordered" evidence="1">
    <location>
        <begin position="263"/>
        <end position="297"/>
    </location>
</feature>
<dbReference type="PANTHER" id="PTHR23004">
    <property type="entry name" value="DOUBLECORTIN DOMAIN CONTAINING 2"/>
    <property type="match status" value="1"/>
</dbReference>
<sequence>MEMYTMYMKETSASRQESQTTAPRQESQTTAPCQESQTTLPRQESQTTLPRQESQTTAPCQESQTMAPRQESHITAPRQRSQTPAPRKKSQVVASRRESQTTASRRESEIRGSCRESQTPLSRRESQITIPRRQSTNTTVAKKRVKIYKNGDDSFEGIELIIDTDQLKNMQAILDVINEKIDVKHGAKKLYTTSGQLIQSLDEINDNKEYVAATTIFIPLLYGQMKFVTANTGILRENSDVLPTSTKVALPLRKWGSVDLKKMEGKENTKQKKNKSSMLLQNQSSIENIPPEDKKKKAKKLVKKSIVAAATTNNLSDSTKASSSNLTTPSSTRSCIFKAKPSKRKMHVKMNPDPMVIPAALPKYPLVSTVQNRLRSVKNRAPTPKPGTKNRQSDKGN</sequence>
<dbReference type="GO" id="GO:0035556">
    <property type="term" value="P:intracellular signal transduction"/>
    <property type="evidence" value="ECO:0007669"/>
    <property type="project" value="InterPro"/>
</dbReference>